<feature type="transmembrane region" description="Helical" evidence="1">
    <location>
        <begin position="87"/>
        <end position="110"/>
    </location>
</feature>
<keyword evidence="1" id="KW-0812">Transmembrane</keyword>
<dbReference type="EMBL" id="ML737155">
    <property type="protein sequence ID" value="KAE8339658.1"/>
    <property type="molecule type" value="Genomic_DNA"/>
</dbReference>
<keyword evidence="1" id="KW-0472">Membrane</keyword>
<evidence type="ECO:0000256" key="1">
    <source>
        <dbReference type="SAM" id="Phobius"/>
    </source>
</evidence>
<keyword evidence="1" id="KW-1133">Transmembrane helix</keyword>
<dbReference type="AlphaFoldDB" id="A0A5N6Y3A4"/>
<dbReference type="Proteomes" id="UP000325558">
    <property type="component" value="Unassembled WGS sequence"/>
</dbReference>
<reference evidence="2" key="1">
    <citation type="submission" date="2019-04" db="EMBL/GenBank/DDBJ databases">
        <title>Friends and foes A comparative genomics study of 23 Aspergillus species from section Flavi.</title>
        <authorList>
            <consortium name="DOE Joint Genome Institute"/>
            <person name="Kjaerbolling I."/>
            <person name="Vesth T."/>
            <person name="Frisvad J.C."/>
            <person name="Nybo J.L."/>
            <person name="Theobald S."/>
            <person name="Kildgaard S."/>
            <person name="Isbrandt T."/>
            <person name="Kuo A."/>
            <person name="Sato A."/>
            <person name="Lyhne E.K."/>
            <person name="Kogle M.E."/>
            <person name="Wiebenga A."/>
            <person name="Kun R.S."/>
            <person name="Lubbers R.J."/>
            <person name="Makela M.R."/>
            <person name="Barry K."/>
            <person name="Chovatia M."/>
            <person name="Clum A."/>
            <person name="Daum C."/>
            <person name="Haridas S."/>
            <person name="He G."/>
            <person name="LaButti K."/>
            <person name="Lipzen A."/>
            <person name="Mondo S."/>
            <person name="Riley R."/>
            <person name="Salamov A."/>
            <person name="Simmons B.A."/>
            <person name="Magnuson J.K."/>
            <person name="Henrissat B."/>
            <person name="Mortensen U.H."/>
            <person name="Larsen T.O."/>
            <person name="Devries R.P."/>
            <person name="Grigoriev I.V."/>
            <person name="Machida M."/>
            <person name="Baker S.E."/>
            <person name="Andersen M.R."/>
        </authorList>
    </citation>
    <scope>NUCLEOTIDE SEQUENCE</scope>
    <source>
        <strain evidence="2">CBS 117612</strain>
    </source>
</reference>
<accession>A0A5N6Y3A4</accession>
<evidence type="ECO:0000313" key="2">
    <source>
        <dbReference type="EMBL" id="KAE8339658.1"/>
    </source>
</evidence>
<name>A0A5N6Y3A4_9EURO</name>
<organism evidence="2">
    <name type="scientific">Aspergillus arachidicola</name>
    <dbReference type="NCBI Taxonomy" id="656916"/>
    <lineage>
        <taxon>Eukaryota</taxon>
        <taxon>Fungi</taxon>
        <taxon>Dikarya</taxon>
        <taxon>Ascomycota</taxon>
        <taxon>Pezizomycotina</taxon>
        <taxon>Eurotiomycetes</taxon>
        <taxon>Eurotiomycetidae</taxon>
        <taxon>Eurotiales</taxon>
        <taxon>Aspergillaceae</taxon>
        <taxon>Aspergillus</taxon>
        <taxon>Aspergillus subgen. Circumdati</taxon>
    </lineage>
</organism>
<protein>
    <submittedName>
        <fullName evidence="2">Uncharacterized protein</fullName>
    </submittedName>
</protein>
<sequence length="116" mass="13381">MAYGNSASTGLHRSFWSVLSKLERALQEPLEEIEPVLWHSKVRQHCEHRGMWDRRPKVLEVRTNSRELSMNPGLHDRLRNQEMEERVLCLQGVLAVLFLNIVGVVIIIIVPQPTCS</sequence>
<gene>
    <name evidence="2" type="ORF">BDV24DRAFT_135603</name>
</gene>
<proteinExistence type="predicted"/>